<dbReference type="GO" id="GO:0008270">
    <property type="term" value="F:zinc ion binding"/>
    <property type="evidence" value="ECO:0007669"/>
    <property type="project" value="UniProtKB-KW"/>
</dbReference>
<dbReference type="InterPro" id="IPR027370">
    <property type="entry name" value="Znf-RING_euk"/>
</dbReference>
<dbReference type="InterPro" id="IPR001841">
    <property type="entry name" value="Znf_RING"/>
</dbReference>
<dbReference type="AlphaFoldDB" id="A0A9N7YDX2"/>
<dbReference type="Gene3D" id="1.20.5.170">
    <property type="match status" value="1"/>
</dbReference>
<dbReference type="Proteomes" id="UP001153269">
    <property type="component" value="Unassembled WGS sequence"/>
</dbReference>
<dbReference type="InterPro" id="IPR050617">
    <property type="entry name" value="E3_ligase_FN3/SPRY"/>
</dbReference>
<protein>
    <recommendedName>
        <fullName evidence="4">RING-type E3 ubiquitin transferase</fullName>
        <ecNumber evidence="4">2.3.2.27</ecNumber>
    </recommendedName>
</protein>
<evidence type="ECO:0000256" key="9">
    <source>
        <dbReference type="ARBA" id="ARBA00022833"/>
    </source>
</evidence>
<evidence type="ECO:0000256" key="2">
    <source>
        <dbReference type="ARBA" id="ARBA00004123"/>
    </source>
</evidence>
<evidence type="ECO:0000259" key="17">
    <source>
        <dbReference type="PROSITE" id="PS50089"/>
    </source>
</evidence>
<feature type="region of interest" description="Disordered" evidence="15">
    <location>
        <begin position="345"/>
        <end position="459"/>
    </location>
</feature>
<accession>A0A9N7YDX2</accession>
<feature type="domain" description="RING-type" evidence="17">
    <location>
        <begin position="28"/>
        <end position="81"/>
    </location>
</feature>
<dbReference type="Gene3D" id="3.30.160.60">
    <property type="entry name" value="Classic Zinc Finger"/>
    <property type="match status" value="1"/>
</dbReference>
<feature type="domain" description="COS" evidence="19">
    <location>
        <begin position="281"/>
        <end position="339"/>
    </location>
</feature>
<keyword evidence="7" id="KW-0479">Metal-binding</keyword>
<evidence type="ECO:0000313" key="20">
    <source>
        <dbReference type="EMBL" id="CAB1420724.1"/>
    </source>
</evidence>
<name>A0A9N7YDX2_PLEPL</name>
<reference evidence="20" key="1">
    <citation type="submission" date="2020-03" db="EMBL/GenBank/DDBJ databases">
        <authorList>
            <person name="Weist P."/>
        </authorList>
    </citation>
    <scope>NUCLEOTIDE SEQUENCE</scope>
</reference>
<keyword evidence="5" id="KW-0963">Cytoplasm</keyword>
<keyword evidence="16" id="KW-0812">Transmembrane</keyword>
<dbReference type="InterPro" id="IPR017903">
    <property type="entry name" value="COS_domain"/>
</dbReference>
<dbReference type="FunFam" id="3.30.40.10:FF:000014">
    <property type="entry name" value="probable E3 ubiquitin-protein ligase MID2"/>
    <property type="match status" value="1"/>
</dbReference>
<dbReference type="SMART" id="SM00184">
    <property type="entry name" value="RING"/>
    <property type="match status" value="1"/>
</dbReference>
<comment type="catalytic activity">
    <reaction evidence="1">
        <text>S-ubiquitinyl-[E2 ubiquitin-conjugating enzyme]-L-cysteine + [acceptor protein]-L-lysine = [E2 ubiquitin-conjugating enzyme]-L-cysteine + N(6)-ubiquitinyl-[acceptor protein]-L-lysine.</text>
        <dbReference type="EC" id="2.3.2.27"/>
    </reaction>
</comment>
<dbReference type="PROSITE" id="PS50119">
    <property type="entry name" value="ZF_BBOX"/>
    <property type="match status" value="1"/>
</dbReference>
<dbReference type="Pfam" id="PF00643">
    <property type="entry name" value="zf-B_box"/>
    <property type="match status" value="1"/>
</dbReference>
<evidence type="ECO:0000256" key="10">
    <source>
        <dbReference type="ARBA" id="ARBA00023054"/>
    </source>
</evidence>
<dbReference type="GO" id="GO:0005634">
    <property type="term" value="C:nucleus"/>
    <property type="evidence" value="ECO:0007669"/>
    <property type="project" value="UniProtKB-SubCell"/>
</dbReference>
<keyword evidence="6" id="KW-0808">Transferase</keyword>
<evidence type="ECO:0000256" key="8">
    <source>
        <dbReference type="ARBA" id="ARBA00022771"/>
    </source>
</evidence>
<evidence type="ECO:0000256" key="14">
    <source>
        <dbReference type="SAM" id="Coils"/>
    </source>
</evidence>
<evidence type="ECO:0000259" key="19">
    <source>
        <dbReference type="PROSITE" id="PS51262"/>
    </source>
</evidence>
<evidence type="ECO:0000256" key="3">
    <source>
        <dbReference type="ARBA" id="ARBA00004496"/>
    </source>
</evidence>
<dbReference type="Pfam" id="PF13445">
    <property type="entry name" value="zf-RING_UBOX"/>
    <property type="match status" value="1"/>
</dbReference>
<dbReference type="GO" id="GO:0061630">
    <property type="term" value="F:ubiquitin protein ligase activity"/>
    <property type="evidence" value="ECO:0007669"/>
    <property type="project" value="UniProtKB-EC"/>
</dbReference>
<keyword evidence="16" id="KW-0472">Membrane</keyword>
<evidence type="ECO:0000256" key="4">
    <source>
        <dbReference type="ARBA" id="ARBA00012483"/>
    </source>
</evidence>
<keyword evidence="21" id="KW-1185">Reference proteome</keyword>
<evidence type="ECO:0000259" key="18">
    <source>
        <dbReference type="PROSITE" id="PS50119"/>
    </source>
</evidence>
<dbReference type="EC" id="2.3.2.27" evidence="4"/>
<keyword evidence="8 13" id="KW-0863">Zinc-finger</keyword>
<dbReference type="PANTHER" id="PTHR24099">
    <property type="entry name" value="E3 UBIQUITIN-PROTEIN LIGASE TRIM36-RELATED"/>
    <property type="match status" value="1"/>
</dbReference>
<dbReference type="InterPro" id="IPR017907">
    <property type="entry name" value="Znf_RING_CS"/>
</dbReference>
<keyword evidence="16" id="KW-1133">Transmembrane helix</keyword>
<dbReference type="GO" id="GO:0070507">
    <property type="term" value="P:regulation of microtubule cytoskeleton organization"/>
    <property type="evidence" value="ECO:0007669"/>
    <property type="project" value="TreeGrafter"/>
</dbReference>
<keyword evidence="11" id="KW-0514">Muscle protein</keyword>
<evidence type="ECO:0000256" key="11">
    <source>
        <dbReference type="ARBA" id="ARBA00023179"/>
    </source>
</evidence>
<evidence type="ECO:0000256" key="1">
    <source>
        <dbReference type="ARBA" id="ARBA00000900"/>
    </source>
</evidence>
<evidence type="ECO:0000313" key="21">
    <source>
        <dbReference type="Proteomes" id="UP001153269"/>
    </source>
</evidence>
<feature type="compositionally biased region" description="Pro residues" evidence="15">
    <location>
        <begin position="121"/>
        <end position="131"/>
    </location>
</feature>
<comment type="subcellular location">
    <subcellularLocation>
        <location evidence="3">Cytoplasm</location>
    </subcellularLocation>
    <subcellularLocation>
        <location evidence="2">Nucleus</location>
    </subcellularLocation>
</comment>
<evidence type="ECO:0000256" key="15">
    <source>
        <dbReference type="SAM" id="MobiDB-lite"/>
    </source>
</evidence>
<dbReference type="GO" id="GO:0005737">
    <property type="term" value="C:cytoplasm"/>
    <property type="evidence" value="ECO:0007669"/>
    <property type="project" value="UniProtKB-SubCell"/>
</dbReference>
<dbReference type="PROSITE" id="PS00518">
    <property type="entry name" value="ZF_RING_1"/>
    <property type="match status" value="1"/>
</dbReference>
<feature type="compositionally biased region" description="Basic and acidic residues" evidence="15">
    <location>
        <begin position="421"/>
        <end position="432"/>
    </location>
</feature>
<feature type="compositionally biased region" description="Basic and acidic residues" evidence="15">
    <location>
        <begin position="354"/>
        <end position="366"/>
    </location>
</feature>
<feature type="compositionally biased region" description="Polar residues" evidence="15">
    <location>
        <begin position="444"/>
        <end position="456"/>
    </location>
</feature>
<dbReference type="PROSITE" id="PS50089">
    <property type="entry name" value="ZF_RING_2"/>
    <property type="match status" value="1"/>
</dbReference>
<evidence type="ECO:0000256" key="7">
    <source>
        <dbReference type="ARBA" id="ARBA00022723"/>
    </source>
</evidence>
<dbReference type="SUPFAM" id="SSF57845">
    <property type="entry name" value="B-box zinc-binding domain"/>
    <property type="match status" value="1"/>
</dbReference>
<evidence type="ECO:0000256" key="13">
    <source>
        <dbReference type="PROSITE-ProRule" id="PRU00024"/>
    </source>
</evidence>
<evidence type="ECO:0000256" key="5">
    <source>
        <dbReference type="ARBA" id="ARBA00022490"/>
    </source>
</evidence>
<proteinExistence type="predicted"/>
<dbReference type="InterPro" id="IPR013083">
    <property type="entry name" value="Znf_RING/FYVE/PHD"/>
</dbReference>
<dbReference type="PANTHER" id="PTHR24099:SF17">
    <property type="entry name" value="TRIPARTITE MOTIF CONTAINING 55"/>
    <property type="match status" value="1"/>
</dbReference>
<evidence type="ECO:0000256" key="6">
    <source>
        <dbReference type="ARBA" id="ARBA00022679"/>
    </source>
</evidence>
<sequence>MSVDLSALQSGGGAEGGALETLEKQLICPLCLELFTKPVVILPCQHNLCRKCANELYQPSLFQARTTMAVNSGRFRCPSCRHEVVLDRHGVYSLQRNLLVENIIDIYTQEVSSSSSNATSAPPPPAPPAPPSQLTCSEHEGEKLNIYCLSCRVPTCSLCKVFGAHGSCQVAPLTDVYQQHKDELSEGVSSLETLKDRVRALIHELEETSRNIELNSSAQRQSVCDGFDRMKCILGERHKAMTQRISCEQEEKTGHAQALVRCYGDSVEANARLMERAASGLDEPDPAAFVQNSRALITEVKTATCSCPTETLKPGYENLSPYEFHFLRQERALRSIDFMRAVEDVPEEPDVEPEEPREHPELKQHQEPSVQNLESGAEEVKETTSAPEEPAPDPELLRGREEPAGGDLQPQPDQAEENDGESGRINKKEERGGGGGGGARRGSMVTTTDQAVTSSPADVAAPPLSSLLSPPPLLLSSSLLFLLSPLPLSPPPPLLLSSLPLFFLFAVTLLFYLLAFLLILQNVWAYIGCFICT</sequence>
<keyword evidence="9" id="KW-0862">Zinc</keyword>
<organism evidence="20 21">
    <name type="scientific">Pleuronectes platessa</name>
    <name type="common">European plaice</name>
    <dbReference type="NCBI Taxonomy" id="8262"/>
    <lineage>
        <taxon>Eukaryota</taxon>
        <taxon>Metazoa</taxon>
        <taxon>Chordata</taxon>
        <taxon>Craniata</taxon>
        <taxon>Vertebrata</taxon>
        <taxon>Euteleostomi</taxon>
        <taxon>Actinopterygii</taxon>
        <taxon>Neopterygii</taxon>
        <taxon>Teleostei</taxon>
        <taxon>Neoteleostei</taxon>
        <taxon>Acanthomorphata</taxon>
        <taxon>Carangaria</taxon>
        <taxon>Pleuronectiformes</taxon>
        <taxon>Pleuronectoidei</taxon>
        <taxon>Pleuronectidae</taxon>
        <taxon>Pleuronectes</taxon>
    </lineage>
</organism>
<comment type="caution">
    <text evidence="20">The sequence shown here is derived from an EMBL/GenBank/DDBJ whole genome shotgun (WGS) entry which is preliminary data.</text>
</comment>
<dbReference type="SUPFAM" id="SSF57850">
    <property type="entry name" value="RING/U-box"/>
    <property type="match status" value="1"/>
</dbReference>
<feature type="domain" description="B box-type" evidence="18">
    <location>
        <begin position="131"/>
        <end position="173"/>
    </location>
</feature>
<gene>
    <name evidence="20" type="ORF">PLEPLA_LOCUS8599</name>
</gene>
<evidence type="ECO:0000256" key="16">
    <source>
        <dbReference type="SAM" id="Phobius"/>
    </source>
</evidence>
<keyword evidence="10 14" id="KW-0175">Coiled coil</keyword>
<dbReference type="PROSITE" id="PS51262">
    <property type="entry name" value="COS"/>
    <property type="match status" value="1"/>
</dbReference>
<feature type="coiled-coil region" evidence="14">
    <location>
        <begin position="188"/>
        <end position="215"/>
    </location>
</feature>
<feature type="transmembrane region" description="Helical" evidence="16">
    <location>
        <begin position="501"/>
        <end position="527"/>
    </location>
</feature>
<dbReference type="InterPro" id="IPR000315">
    <property type="entry name" value="Znf_B-box"/>
</dbReference>
<feature type="region of interest" description="Disordered" evidence="15">
    <location>
        <begin position="114"/>
        <end position="135"/>
    </location>
</feature>
<evidence type="ECO:0000256" key="12">
    <source>
        <dbReference type="ARBA" id="ARBA00023242"/>
    </source>
</evidence>
<dbReference type="SMART" id="SM00336">
    <property type="entry name" value="BBOX"/>
    <property type="match status" value="1"/>
</dbReference>
<dbReference type="EMBL" id="CADEAL010000477">
    <property type="protein sequence ID" value="CAB1420724.1"/>
    <property type="molecule type" value="Genomic_DNA"/>
</dbReference>
<dbReference type="Gene3D" id="3.30.40.10">
    <property type="entry name" value="Zinc/RING finger domain, C3HC4 (zinc finger)"/>
    <property type="match status" value="1"/>
</dbReference>
<keyword evidence="12" id="KW-0539">Nucleus</keyword>